<evidence type="ECO:0000313" key="2">
    <source>
        <dbReference type="EMBL" id="HIZ65316.1"/>
    </source>
</evidence>
<dbReference type="InterPro" id="IPR003848">
    <property type="entry name" value="DUF218"/>
</dbReference>
<protein>
    <submittedName>
        <fullName evidence="2">YdcF family protein</fullName>
    </submittedName>
</protein>
<accession>A0A9D2JS50</accession>
<evidence type="ECO:0000259" key="1">
    <source>
        <dbReference type="Pfam" id="PF02698"/>
    </source>
</evidence>
<dbReference type="CDD" id="cd06259">
    <property type="entry name" value="YdcF-like"/>
    <property type="match status" value="1"/>
</dbReference>
<dbReference type="Proteomes" id="UP000824056">
    <property type="component" value="Unassembled WGS sequence"/>
</dbReference>
<reference evidence="2" key="2">
    <citation type="submission" date="2021-04" db="EMBL/GenBank/DDBJ databases">
        <authorList>
            <person name="Gilroy R."/>
        </authorList>
    </citation>
    <scope>NUCLEOTIDE SEQUENCE</scope>
    <source>
        <strain evidence="2">1068</strain>
    </source>
</reference>
<gene>
    <name evidence="2" type="ORF">H9809_05350</name>
</gene>
<dbReference type="GO" id="GO:0005886">
    <property type="term" value="C:plasma membrane"/>
    <property type="evidence" value="ECO:0007669"/>
    <property type="project" value="TreeGrafter"/>
</dbReference>
<organism evidence="2 3">
    <name type="scientific">Candidatus Blautia pullicola</name>
    <dbReference type="NCBI Taxonomy" id="2838498"/>
    <lineage>
        <taxon>Bacteria</taxon>
        <taxon>Bacillati</taxon>
        <taxon>Bacillota</taxon>
        <taxon>Clostridia</taxon>
        <taxon>Lachnospirales</taxon>
        <taxon>Lachnospiraceae</taxon>
        <taxon>Blautia</taxon>
    </lineage>
</organism>
<reference evidence="2" key="1">
    <citation type="journal article" date="2021" name="PeerJ">
        <title>Extensive microbial diversity within the chicken gut microbiome revealed by metagenomics and culture.</title>
        <authorList>
            <person name="Gilroy R."/>
            <person name="Ravi A."/>
            <person name="Getino M."/>
            <person name="Pursley I."/>
            <person name="Horton D.L."/>
            <person name="Alikhan N.F."/>
            <person name="Baker D."/>
            <person name="Gharbi K."/>
            <person name="Hall N."/>
            <person name="Watson M."/>
            <person name="Adriaenssens E.M."/>
            <person name="Foster-Nyarko E."/>
            <person name="Jarju S."/>
            <person name="Secka A."/>
            <person name="Antonio M."/>
            <person name="Oren A."/>
            <person name="Chaudhuri R.R."/>
            <person name="La Ragione R."/>
            <person name="Hildebrand F."/>
            <person name="Pallen M.J."/>
        </authorList>
    </citation>
    <scope>NUCLEOTIDE SEQUENCE</scope>
    <source>
        <strain evidence="2">1068</strain>
    </source>
</reference>
<dbReference type="EMBL" id="DXBG01000127">
    <property type="protein sequence ID" value="HIZ65316.1"/>
    <property type="molecule type" value="Genomic_DNA"/>
</dbReference>
<comment type="caution">
    <text evidence="2">The sequence shown here is derived from an EMBL/GenBank/DDBJ whole genome shotgun (WGS) entry which is preliminary data.</text>
</comment>
<dbReference type="Gene3D" id="3.40.50.620">
    <property type="entry name" value="HUPs"/>
    <property type="match status" value="1"/>
</dbReference>
<dbReference type="InterPro" id="IPR014729">
    <property type="entry name" value="Rossmann-like_a/b/a_fold"/>
</dbReference>
<dbReference type="AlphaFoldDB" id="A0A9D2JS50"/>
<sequence>MNQGFLRQITEFVFPQHKAERADIIFIPGSNLPQLAEEAAGLYRQGMAPYILPSGRYSIVTGRFEPGKEAKEKYPGEYETEWEFLFQVLRKNQVPKEAVLREDQATYTYQNAIYSRKVTDSMGLKIEKAILCCKPYHGRRSLLYYQLLYPDTEFLVCPIKDSPVTRDNWYLTKEGTNMVFGEIERIGLQFYDILDEMREQER</sequence>
<dbReference type="Pfam" id="PF02698">
    <property type="entry name" value="DUF218"/>
    <property type="match status" value="1"/>
</dbReference>
<dbReference type="PANTHER" id="PTHR30336:SF20">
    <property type="entry name" value="DUF218 DOMAIN-CONTAINING PROTEIN"/>
    <property type="match status" value="1"/>
</dbReference>
<feature type="domain" description="DUF218" evidence="1">
    <location>
        <begin position="23"/>
        <end position="156"/>
    </location>
</feature>
<evidence type="ECO:0000313" key="3">
    <source>
        <dbReference type="Proteomes" id="UP000824056"/>
    </source>
</evidence>
<dbReference type="InterPro" id="IPR051599">
    <property type="entry name" value="Cell_Envelope_Assoc"/>
</dbReference>
<dbReference type="PANTHER" id="PTHR30336">
    <property type="entry name" value="INNER MEMBRANE PROTEIN, PROBABLE PERMEASE"/>
    <property type="match status" value="1"/>
</dbReference>
<name>A0A9D2JS50_9FIRM</name>
<proteinExistence type="predicted"/>